<dbReference type="InterPro" id="IPR050351">
    <property type="entry name" value="BphY/WalK/GraS-like"/>
</dbReference>
<dbReference type="SUPFAM" id="SSF47384">
    <property type="entry name" value="Homodimeric domain of signal transducing histidine kinase"/>
    <property type="match status" value="1"/>
</dbReference>
<dbReference type="EMBL" id="CP155571">
    <property type="protein sequence ID" value="XFO70395.1"/>
    <property type="molecule type" value="Genomic_DNA"/>
</dbReference>
<dbReference type="InterPro" id="IPR005467">
    <property type="entry name" value="His_kinase_dom"/>
</dbReference>
<keyword evidence="4" id="KW-0597">Phosphoprotein</keyword>
<keyword evidence="6" id="KW-0547">Nucleotide-binding</keyword>
<keyword evidence="10" id="KW-0812">Transmembrane</keyword>
<dbReference type="PANTHER" id="PTHR42878">
    <property type="entry name" value="TWO-COMPONENT HISTIDINE KINASE"/>
    <property type="match status" value="1"/>
</dbReference>
<dbReference type="PRINTS" id="PR00344">
    <property type="entry name" value="BCTRLSENSOR"/>
</dbReference>
<evidence type="ECO:0000256" key="1">
    <source>
        <dbReference type="ARBA" id="ARBA00000085"/>
    </source>
</evidence>
<organism evidence="13 14">
    <name type="scientific">Sporomusa acidovorans (strain ATCC 49682 / DSM 3132 / Mol)</name>
    <dbReference type="NCBI Taxonomy" id="1123286"/>
    <lineage>
        <taxon>Bacteria</taxon>
        <taxon>Bacillati</taxon>
        <taxon>Bacillota</taxon>
        <taxon>Negativicutes</taxon>
        <taxon>Selenomonadales</taxon>
        <taxon>Sporomusaceae</taxon>
        <taxon>Sporomusa</taxon>
    </lineage>
</organism>
<comment type="catalytic activity">
    <reaction evidence="1">
        <text>ATP + protein L-histidine = ADP + protein N-phospho-L-histidine.</text>
        <dbReference type="EC" id="2.7.13.3"/>
    </reaction>
</comment>
<protein>
    <recommendedName>
        <fullName evidence="3">histidine kinase</fullName>
        <ecNumber evidence="3">2.7.13.3</ecNumber>
    </recommendedName>
</protein>
<dbReference type="GO" id="GO:0016740">
    <property type="term" value="F:transferase activity"/>
    <property type="evidence" value="ECO:0007669"/>
    <property type="project" value="UniProtKB-KW"/>
</dbReference>
<dbReference type="CDD" id="cd00075">
    <property type="entry name" value="HATPase"/>
    <property type="match status" value="1"/>
</dbReference>
<dbReference type="InterPro" id="IPR003661">
    <property type="entry name" value="HisK_dim/P_dom"/>
</dbReference>
<dbReference type="Proteomes" id="UP000216052">
    <property type="component" value="Chromosome"/>
</dbReference>
<dbReference type="EC" id="2.7.13.3" evidence="3"/>
<dbReference type="SUPFAM" id="SSF55874">
    <property type="entry name" value="ATPase domain of HSP90 chaperone/DNA topoisomerase II/histidine kinase"/>
    <property type="match status" value="1"/>
</dbReference>
<keyword evidence="9" id="KW-0902">Two-component regulatory system</keyword>
<dbReference type="PROSITE" id="PS50109">
    <property type="entry name" value="HIS_KIN"/>
    <property type="match status" value="1"/>
</dbReference>
<gene>
    <name evidence="13" type="primary">sasA_2</name>
    <name evidence="13" type="ORF">SPACI_003830</name>
</gene>
<dbReference type="InterPro" id="IPR003660">
    <property type="entry name" value="HAMP_dom"/>
</dbReference>
<dbReference type="SMART" id="SM00387">
    <property type="entry name" value="HATPase_c"/>
    <property type="match status" value="1"/>
</dbReference>
<evidence type="ECO:0000259" key="11">
    <source>
        <dbReference type="PROSITE" id="PS50109"/>
    </source>
</evidence>
<feature type="domain" description="HAMP" evidence="12">
    <location>
        <begin position="192"/>
        <end position="244"/>
    </location>
</feature>
<dbReference type="PANTHER" id="PTHR42878:SF7">
    <property type="entry name" value="SENSOR HISTIDINE KINASE GLRK"/>
    <property type="match status" value="1"/>
</dbReference>
<comment type="subcellular location">
    <subcellularLocation>
        <location evidence="2">Membrane</location>
    </subcellularLocation>
</comment>
<dbReference type="PROSITE" id="PS50885">
    <property type="entry name" value="HAMP"/>
    <property type="match status" value="1"/>
</dbReference>
<keyword evidence="14" id="KW-1185">Reference proteome</keyword>
<keyword evidence="5 13" id="KW-0808">Transferase</keyword>
<evidence type="ECO:0000256" key="7">
    <source>
        <dbReference type="ARBA" id="ARBA00022777"/>
    </source>
</evidence>
<dbReference type="Gene3D" id="1.10.287.130">
    <property type="match status" value="1"/>
</dbReference>
<reference evidence="13" key="1">
    <citation type="submission" date="2024-05" db="EMBL/GenBank/DDBJ databases">
        <title>Isolation and characterization of Sporomusa carbonis sp. nov., a carboxydotrophic hydrogenogen in the genus of Sporomusa isolated from a charcoal burning pile.</title>
        <authorList>
            <person name="Boeer T."/>
            <person name="Rosenbaum F."/>
            <person name="Eysell L."/>
            <person name="Mueller V."/>
            <person name="Daniel R."/>
            <person name="Poehlein A."/>
        </authorList>
    </citation>
    <scope>NUCLEOTIDE SEQUENCE [LARGE SCALE GENOMIC DNA]</scope>
    <source>
        <strain evidence="13">DSM 3132</strain>
    </source>
</reference>
<evidence type="ECO:0000256" key="5">
    <source>
        <dbReference type="ARBA" id="ARBA00022679"/>
    </source>
</evidence>
<keyword evidence="10" id="KW-0472">Membrane</keyword>
<keyword evidence="7" id="KW-0418">Kinase</keyword>
<evidence type="ECO:0000256" key="3">
    <source>
        <dbReference type="ARBA" id="ARBA00012438"/>
    </source>
</evidence>
<feature type="domain" description="Histidine kinase" evidence="11">
    <location>
        <begin position="252"/>
        <end position="470"/>
    </location>
</feature>
<evidence type="ECO:0000313" key="14">
    <source>
        <dbReference type="Proteomes" id="UP000216052"/>
    </source>
</evidence>
<sequence length="486" mass="52799">MIKSIFGKLLLSHLIMILISMLTLGALMSYLVYNHVIENKRSDLLAKGTSAVTMVNHVLEQGRKPSNRMLDAMGDMAGGDIWIMDKNGQIIAGQPPANWKSKYAEYWTRIWDTLDWQDGTGIQKVFRPRERDPNIVVAFPLPPQESGIPIALFLASPATGANRTAIALEELLLYALAVSALAAALVGFFMARSFTRPLADISRAAAAFASGDYRSRTTATQENEIGRLGRTLNNMAAELAQIEQSGREFLSDVSHELKTPVASIQALAEALLDGLTKTTEQRARYLANIVGESKRIGRLVDDLVNLSKLGAGELTIIRRPILLAKVFIAHTDKLLPFLEAKSLTIATDIADELPPPLADPDRLGQVLDNLLTNAIRHATPGSVITLAAKARQHQVIISVSNVGSGIPPEHLNHIWKRFYRVDKSRSRNDGGTGLGLAITQKLVAAMGGSIQVESIPGEVTTFTFTLPTEATNCQGTPFSTTFSTKS</sequence>
<name>A0ABZ3IWL6_SPOA4</name>
<accession>A0ABZ3IWL6</accession>
<dbReference type="CDD" id="cd06225">
    <property type="entry name" value="HAMP"/>
    <property type="match status" value="1"/>
</dbReference>
<dbReference type="Gene3D" id="3.30.565.10">
    <property type="entry name" value="Histidine kinase-like ATPase, C-terminal domain"/>
    <property type="match status" value="1"/>
</dbReference>
<dbReference type="InterPro" id="IPR004358">
    <property type="entry name" value="Sig_transdc_His_kin-like_C"/>
</dbReference>
<feature type="transmembrane region" description="Helical" evidence="10">
    <location>
        <begin position="12"/>
        <end position="33"/>
    </location>
</feature>
<dbReference type="Pfam" id="PF00672">
    <property type="entry name" value="HAMP"/>
    <property type="match status" value="1"/>
</dbReference>
<feature type="transmembrane region" description="Helical" evidence="10">
    <location>
        <begin position="171"/>
        <end position="191"/>
    </location>
</feature>
<dbReference type="InterPro" id="IPR036890">
    <property type="entry name" value="HATPase_C_sf"/>
</dbReference>
<evidence type="ECO:0000313" key="13">
    <source>
        <dbReference type="EMBL" id="XFO70395.1"/>
    </source>
</evidence>
<evidence type="ECO:0000259" key="12">
    <source>
        <dbReference type="PROSITE" id="PS50885"/>
    </source>
</evidence>
<evidence type="ECO:0000256" key="2">
    <source>
        <dbReference type="ARBA" id="ARBA00004370"/>
    </source>
</evidence>
<dbReference type="SUPFAM" id="SSF158472">
    <property type="entry name" value="HAMP domain-like"/>
    <property type="match status" value="1"/>
</dbReference>
<evidence type="ECO:0000256" key="10">
    <source>
        <dbReference type="SAM" id="Phobius"/>
    </source>
</evidence>
<dbReference type="SMART" id="SM00304">
    <property type="entry name" value="HAMP"/>
    <property type="match status" value="1"/>
</dbReference>
<keyword evidence="8" id="KW-0067">ATP-binding</keyword>
<evidence type="ECO:0000256" key="4">
    <source>
        <dbReference type="ARBA" id="ARBA00022553"/>
    </source>
</evidence>
<proteinExistence type="predicted"/>
<dbReference type="InterPro" id="IPR036097">
    <property type="entry name" value="HisK_dim/P_sf"/>
</dbReference>
<dbReference type="Pfam" id="PF00512">
    <property type="entry name" value="HisKA"/>
    <property type="match status" value="1"/>
</dbReference>
<dbReference type="CDD" id="cd00082">
    <property type="entry name" value="HisKA"/>
    <property type="match status" value="1"/>
</dbReference>
<dbReference type="Gene3D" id="6.10.340.10">
    <property type="match status" value="1"/>
</dbReference>
<evidence type="ECO:0000256" key="6">
    <source>
        <dbReference type="ARBA" id="ARBA00022741"/>
    </source>
</evidence>
<evidence type="ECO:0000256" key="9">
    <source>
        <dbReference type="ARBA" id="ARBA00023012"/>
    </source>
</evidence>
<dbReference type="InterPro" id="IPR003594">
    <property type="entry name" value="HATPase_dom"/>
</dbReference>
<keyword evidence="10" id="KW-1133">Transmembrane helix</keyword>
<dbReference type="RefSeq" id="WP_093793941.1">
    <property type="nucleotide sequence ID" value="NZ_CP155571.1"/>
</dbReference>
<dbReference type="Pfam" id="PF02518">
    <property type="entry name" value="HATPase_c"/>
    <property type="match status" value="1"/>
</dbReference>
<dbReference type="SMART" id="SM00388">
    <property type="entry name" value="HisKA"/>
    <property type="match status" value="1"/>
</dbReference>
<evidence type="ECO:0000256" key="8">
    <source>
        <dbReference type="ARBA" id="ARBA00022840"/>
    </source>
</evidence>